<dbReference type="RefSeq" id="WP_232019258.1">
    <property type="nucleotide sequence ID" value="NZ_AP018721.1"/>
</dbReference>
<evidence type="ECO:0000313" key="1">
    <source>
        <dbReference type="EMBL" id="TCS73460.1"/>
    </source>
</evidence>
<accession>A0A4R3JZY4</accession>
<organism evidence="1 2">
    <name type="scientific">Sulfuritortus calidifontis</name>
    <dbReference type="NCBI Taxonomy" id="1914471"/>
    <lineage>
        <taxon>Bacteria</taxon>
        <taxon>Pseudomonadati</taxon>
        <taxon>Pseudomonadota</taxon>
        <taxon>Betaproteobacteria</taxon>
        <taxon>Nitrosomonadales</taxon>
        <taxon>Thiobacillaceae</taxon>
        <taxon>Sulfuritortus</taxon>
    </lineage>
</organism>
<proteinExistence type="predicted"/>
<dbReference type="AlphaFoldDB" id="A0A4R3JZY4"/>
<reference evidence="1 2" key="1">
    <citation type="submission" date="2019-03" db="EMBL/GenBank/DDBJ databases">
        <title>Genomic Encyclopedia of Type Strains, Phase IV (KMG-IV): sequencing the most valuable type-strain genomes for metagenomic binning, comparative biology and taxonomic classification.</title>
        <authorList>
            <person name="Goeker M."/>
        </authorList>
    </citation>
    <scope>NUCLEOTIDE SEQUENCE [LARGE SCALE GENOMIC DNA]</scope>
    <source>
        <strain evidence="1 2">DSM 103923</strain>
    </source>
</reference>
<name>A0A4R3JZY4_9PROT</name>
<dbReference type="EMBL" id="SLZY01000002">
    <property type="protein sequence ID" value="TCS73460.1"/>
    <property type="molecule type" value="Genomic_DNA"/>
</dbReference>
<keyword evidence="2" id="KW-1185">Reference proteome</keyword>
<gene>
    <name evidence="1" type="ORF">EDC61_102237</name>
</gene>
<dbReference type="Proteomes" id="UP000295135">
    <property type="component" value="Unassembled WGS sequence"/>
</dbReference>
<evidence type="ECO:0000313" key="2">
    <source>
        <dbReference type="Proteomes" id="UP000295135"/>
    </source>
</evidence>
<comment type="caution">
    <text evidence="1">The sequence shown here is derived from an EMBL/GenBank/DDBJ whole genome shotgun (WGS) entry which is preliminary data.</text>
</comment>
<sequence length="80" mass="9078">MLTTIQLQDKCRFETHKISDIWSDGMLTAKFATLQLSVPQRLPELGLGIGLGLAQCAPPLDRKMRAFRHRNLNNQLFGVR</sequence>
<protein>
    <submittedName>
        <fullName evidence="1">Uncharacterized protein</fullName>
    </submittedName>
</protein>